<name>A0ACC2IIN9_9PLEO</name>
<evidence type="ECO:0000313" key="2">
    <source>
        <dbReference type="Proteomes" id="UP001153331"/>
    </source>
</evidence>
<comment type="caution">
    <text evidence="1">The sequence shown here is derived from an EMBL/GenBank/DDBJ whole genome shotgun (WGS) entry which is preliminary data.</text>
</comment>
<dbReference type="Proteomes" id="UP001153331">
    <property type="component" value="Unassembled WGS sequence"/>
</dbReference>
<protein>
    <submittedName>
        <fullName evidence="1">Uncharacterized protein</fullName>
    </submittedName>
</protein>
<gene>
    <name evidence="1" type="ORF">OPT61_g3266</name>
</gene>
<sequence length="420" mass="47763">MQNTHSQLTEQHQQRSPLLCLPTELRNKIYKFAFDSAFVGQVSPMSDLGFIAQDGVGLLLACHQTRDEAYHFNKSYTSLDIRLVVPYNSLQRAIGSERLQKLLFLDLAVELTYHICNQAAGHTWLNGWDQLEEVARDYKSLQAVEASCCWPIHPMYRKEDIVRGMRTMFGKPDLVVHVRYFKCVFCESSFATDVHFHFTSPKFASYYSQMPLKLFSLQVGAYLTTSCALGTLCAIMASANRFAVFELDILTFENQTDSPLLRLPTELRHTIYAFAFDSATARANPSAHDQPVSLSKVVNDTAALLVACRQTLHEAKKYKKTSIVILVPFDLEADNPLADLQAKIGLRNRKRVREVQMSRKTLERGHKCIEKVGNIWHHKNTADEFPALTQVTECDVLDTAPSKKSGWRRRKRTGVSCHKR</sequence>
<keyword evidence="2" id="KW-1185">Reference proteome</keyword>
<proteinExistence type="predicted"/>
<accession>A0ACC2IIN9</accession>
<reference evidence="1" key="1">
    <citation type="submission" date="2022-11" db="EMBL/GenBank/DDBJ databases">
        <title>Genome Sequence of Boeremia exigua.</title>
        <authorList>
            <person name="Buettner E."/>
        </authorList>
    </citation>
    <scope>NUCLEOTIDE SEQUENCE</scope>
    <source>
        <strain evidence="1">CU02</strain>
    </source>
</reference>
<evidence type="ECO:0000313" key="1">
    <source>
        <dbReference type="EMBL" id="KAJ8114972.1"/>
    </source>
</evidence>
<organism evidence="1 2">
    <name type="scientific">Boeremia exigua</name>
    <dbReference type="NCBI Taxonomy" id="749465"/>
    <lineage>
        <taxon>Eukaryota</taxon>
        <taxon>Fungi</taxon>
        <taxon>Dikarya</taxon>
        <taxon>Ascomycota</taxon>
        <taxon>Pezizomycotina</taxon>
        <taxon>Dothideomycetes</taxon>
        <taxon>Pleosporomycetidae</taxon>
        <taxon>Pleosporales</taxon>
        <taxon>Pleosporineae</taxon>
        <taxon>Didymellaceae</taxon>
        <taxon>Boeremia</taxon>
    </lineage>
</organism>
<dbReference type="EMBL" id="JAPHNI010000164">
    <property type="protein sequence ID" value="KAJ8114972.1"/>
    <property type="molecule type" value="Genomic_DNA"/>
</dbReference>